<keyword evidence="2" id="KW-0732">Signal</keyword>
<dbReference type="AlphaFoldDB" id="A0A1Z3N6V0"/>
<evidence type="ECO:0000256" key="2">
    <source>
        <dbReference type="SAM" id="SignalP"/>
    </source>
</evidence>
<reference evidence="3 4" key="1">
    <citation type="submission" date="2017-04" db="EMBL/GenBank/DDBJ databases">
        <title>Whole genome sequence of Bdellovibrio bacteriovorus strain SSB218315.</title>
        <authorList>
            <person name="Oyedara O."/>
            <person name="Rodriguez-Perez M.A."/>
        </authorList>
    </citation>
    <scope>NUCLEOTIDE SEQUENCE [LARGE SCALE GENOMIC DNA]</scope>
    <source>
        <strain evidence="3 4">SSB218315</strain>
    </source>
</reference>
<organism evidence="3 4">
    <name type="scientific">Bdellovibrio bacteriovorus</name>
    <dbReference type="NCBI Taxonomy" id="959"/>
    <lineage>
        <taxon>Bacteria</taxon>
        <taxon>Pseudomonadati</taxon>
        <taxon>Bdellovibrionota</taxon>
        <taxon>Bdellovibrionia</taxon>
        <taxon>Bdellovibrionales</taxon>
        <taxon>Pseudobdellovibrionaceae</taxon>
        <taxon>Bdellovibrio</taxon>
    </lineage>
</organism>
<dbReference type="Proteomes" id="UP000197003">
    <property type="component" value="Chromosome"/>
</dbReference>
<feature type="signal peptide" evidence="2">
    <location>
        <begin position="1"/>
        <end position="19"/>
    </location>
</feature>
<dbReference type="OrthoDB" id="9342708at2"/>
<dbReference type="EMBL" id="CP020946">
    <property type="protein sequence ID" value="ASD63176.1"/>
    <property type="molecule type" value="Genomic_DNA"/>
</dbReference>
<proteinExistence type="predicted"/>
<gene>
    <name evidence="3" type="ORF">B9G79_06145</name>
</gene>
<accession>A0A1Z3N6V0</accession>
<evidence type="ECO:0000256" key="1">
    <source>
        <dbReference type="SAM" id="MobiDB-lite"/>
    </source>
</evidence>
<dbReference type="RefSeq" id="WP_088564752.1">
    <property type="nucleotide sequence ID" value="NZ_CP020946.1"/>
</dbReference>
<name>A0A1Z3N6V0_BDEBC</name>
<evidence type="ECO:0000313" key="4">
    <source>
        <dbReference type="Proteomes" id="UP000197003"/>
    </source>
</evidence>
<evidence type="ECO:0000313" key="3">
    <source>
        <dbReference type="EMBL" id="ASD63176.1"/>
    </source>
</evidence>
<sequence>MTNLILASIILLISQHASALVPDKILSANIPATLTKDPETGATRTINDGVVADQLSVKLDGPTKLPYDVVLLKTTTLDCSLLVFKEGPKGSFKKYPVTFSTSSSIHSCLSLETKDFNQDGKPEIVVQILDGKEVGSPSIFRWDGAKLIDSTPTQTLNGVTTKKLRSVLITDKPVQGKLMIFDYSNDGSPTRVFTLTDKGLQETGSYDSINMVGKTVSGLSLRPSVKDGNYTLTMTNVSSHQRAVRAEISINGKVLVFPKQFCKSPAPAKPDAGKDDLDDKNEDKMKRCLPNNTVTSSLNLKKEDELKIKVYGRGDSLMRFTLTKK</sequence>
<feature type="chain" id="PRO_5012125124" description="VCBS repeat-containing protein" evidence="2">
    <location>
        <begin position="20"/>
        <end position="325"/>
    </location>
</feature>
<feature type="compositionally biased region" description="Basic and acidic residues" evidence="1">
    <location>
        <begin position="271"/>
        <end position="286"/>
    </location>
</feature>
<protein>
    <recommendedName>
        <fullName evidence="5">VCBS repeat-containing protein</fullName>
    </recommendedName>
</protein>
<evidence type="ECO:0008006" key="5">
    <source>
        <dbReference type="Google" id="ProtNLM"/>
    </source>
</evidence>
<feature type="region of interest" description="Disordered" evidence="1">
    <location>
        <begin position="265"/>
        <end position="289"/>
    </location>
</feature>